<accession>A0A3S8ZP12</accession>
<dbReference type="Proteomes" id="UP000282438">
    <property type="component" value="Chromosome"/>
</dbReference>
<sequence>MKIILLFFVFISSSLSIAEIQTGKITGYIPYEAPGKQVLIFKIQGSAPSGCNTTGRLAIDSTSLKFKATQAAVMSAFHSQSDVTVLIPQLTCNAWSNSWDVEAVCVGLIPC</sequence>
<evidence type="ECO:0000313" key="2">
    <source>
        <dbReference type="EMBL" id="AZN35139.1"/>
    </source>
</evidence>
<dbReference type="EMBL" id="CP034433">
    <property type="protein sequence ID" value="AZN35139.1"/>
    <property type="molecule type" value="Genomic_DNA"/>
</dbReference>
<dbReference type="RefSeq" id="WP_125971115.1">
    <property type="nucleotide sequence ID" value="NZ_CP034433.1"/>
</dbReference>
<organism evidence="2 3">
    <name type="scientific">Iodobacter ciconiae</name>
    <dbReference type="NCBI Taxonomy" id="2496266"/>
    <lineage>
        <taxon>Bacteria</taxon>
        <taxon>Pseudomonadati</taxon>
        <taxon>Pseudomonadota</taxon>
        <taxon>Betaproteobacteria</taxon>
        <taxon>Neisseriales</taxon>
        <taxon>Chitinibacteraceae</taxon>
        <taxon>Iodobacter</taxon>
    </lineage>
</organism>
<feature type="chain" id="PRO_5019068558" evidence="1">
    <location>
        <begin position="19"/>
        <end position="111"/>
    </location>
</feature>
<keyword evidence="3" id="KW-1185">Reference proteome</keyword>
<gene>
    <name evidence="2" type="ORF">EJO50_00745</name>
</gene>
<proteinExistence type="predicted"/>
<dbReference type="OrthoDB" id="5918830at2"/>
<keyword evidence="1" id="KW-0732">Signal</keyword>
<dbReference type="KEGG" id="iod:EJO50_00745"/>
<evidence type="ECO:0000313" key="3">
    <source>
        <dbReference type="Proteomes" id="UP000282438"/>
    </source>
</evidence>
<dbReference type="AlphaFoldDB" id="A0A3S8ZP12"/>
<protein>
    <submittedName>
        <fullName evidence="2">Uncharacterized protein</fullName>
    </submittedName>
</protein>
<feature type="signal peptide" evidence="1">
    <location>
        <begin position="1"/>
        <end position="18"/>
    </location>
</feature>
<reference evidence="2 3" key="1">
    <citation type="submission" date="2018-12" db="EMBL/GenBank/DDBJ databases">
        <title>Complete genome sequence of Iodobacter sp. H11R3.</title>
        <authorList>
            <person name="Bae J.-W."/>
        </authorList>
    </citation>
    <scope>NUCLEOTIDE SEQUENCE [LARGE SCALE GENOMIC DNA]</scope>
    <source>
        <strain evidence="2 3">H11R3</strain>
    </source>
</reference>
<name>A0A3S8ZP12_9NEIS</name>
<evidence type="ECO:0000256" key="1">
    <source>
        <dbReference type="SAM" id="SignalP"/>
    </source>
</evidence>